<dbReference type="Proteomes" id="UP001226434">
    <property type="component" value="Unassembled WGS sequence"/>
</dbReference>
<evidence type="ECO:0000313" key="3">
    <source>
        <dbReference type="Proteomes" id="UP001226434"/>
    </source>
</evidence>
<dbReference type="EMBL" id="JASBRG010000007">
    <property type="protein sequence ID" value="MDI3321976.1"/>
    <property type="molecule type" value="Genomic_DNA"/>
</dbReference>
<protein>
    <submittedName>
        <fullName evidence="2">Uncharacterized protein</fullName>
    </submittedName>
</protein>
<keyword evidence="3" id="KW-1185">Reference proteome</keyword>
<keyword evidence="1" id="KW-1133">Transmembrane helix</keyword>
<organism evidence="2 3">
    <name type="scientific">Pinibacter soli</name>
    <dbReference type="NCBI Taxonomy" id="3044211"/>
    <lineage>
        <taxon>Bacteria</taxon>
        <taxon>Pseudomonadati</taxon>
        <taxon>Bacteroidota</taxon>
        <taxon>Chitinophagia</taxon>
        <taxon>Chitinophagales</taxon>
        <taxon>Chitinophagaceae</taxon>
        <taxon>Pinibacter</taxon>
    </lineage>
</organism>
<reference evidence="2 3" key="1">
    <citation type="submission" date="2023-05" db="EMBL/GenBank/DDBJ databases">
        <title>Genome sequence of Pinibacter sp. MAH-24.</title>
        <authorList>
            <person name="Huq M.A."/>
        </authorList>
    </citation>
    <scope>NUCLEOTIDE SEQUENCE [LARGE SCALE GENOMIC DNA]</scope>
    <source>
        <strain evidence="2 3">MAH-24</strain>
    </source>
</reference>
<evidence type="ECO:0000256" key="1">
    <source>
        <dbReference type="SAM" id="Phobius"/>
    </source>
</evidence>
<keyword evidence="1" id="KW-0472">Membrane</keyword>
<evidence type="ECO:0000313" key="2">
    <source>
        <dbReference type="EMBL" id="MDI3321976.1"/>
    </source>
</evidence>
<gene>
    <name evidence="2" type="ORF">QJ048_19450</name>
</gene>
<comment type="caution">
    <text evidence="2">The sequence shown here is derived from an EMBL/GenBank/DDBJ whole genome shotgun (WGS) entry which is preliminary data.</text>
</comment>
<keyword evidence="1" id="KW-0812">Transmembrane</keyword>
<proteinExistence type="predicted"/>
<feature type="transmembrane region" description="Helical" evidence="1">
    <location>
        <begin position="191"/>
        <end position="210"/>
    </location>
</feature>
<dbReference type="RefSeq" id="WP_282336096.1">
    <property type="nucleotide sequence ID" value="NZ_JASBRG010000007.1"/>
</dbReference>
<accession>A0ABT6RHM5</accession>
<name>A0ABT6RHM5_9BACT</name>
<sequence>MASQEVLTALETLHREIEKLEPAIKHVEAAQQVTQTVKAIPQKHVELLQEVKNSDVKHKDELKAIFATELVGVTEENRTLQKVTSDIQQQMKLEQEALIKLRDTIQAFHERIEKVNFPERLDKLDANIAGIMAAIQSVQSRIDGLERNIVDRLRDVQDYQKETRTTLQSGMEQTKTALQTSVDAAAKKQQIIIYVTWVLIIAAIIISFLINK</sequence>